<protein>
    <submittedName>
        <fullName evidence="4">AAA family ATPase</fullName>
    </submittedName>
</protein>
<name>A0A8T3UR81_9ARCH</name>
<dbReference type="GO" id="GO:0009898">
    <property type="term" value="C:cytoplasmic side of plasma membrane"/>
    <property type="evidence" value="ECO:0007669"/>
    <property type="project" value="TreeGrafter"/>
</dbReference>
<reference evidence="4 5" key="1">
    <citation type="submission" date="2020-09" db="EMBL/GenBank/DDBJ databases">
        <title>Genomic characterization of a novel Parvarchaeota family in acid mine drainage sediments.</title>
        <authorList>
            <person name="Luo Z.-H."/>
        </authorList>
    </citation>
    <scope>NUCLEOTIDE SEQUENCE [LARGE SCALE GENOMIC DNA]</scope>
    <source>
        <strain evidence="4">MAS1_bins.189</strain>
    </source>
</reference>
<dbReference type="GO" id="GO:0016887">
    <property type="term" value="F:ATP hydrolysis activity"/>
    <property type="evidence" value="ECO:0007669"/>
    <property type="project" value="TreeGrafter"/>
</dbReference>
<dbReference type="EMBL" id="JADFAR010000012">
    <property type="protein sequence ID" value="MBE5728432.1"/>
    <property type="molecule type" value="Genomic_DNA"/>
</dbReference>
<comment type="caution">
    <text evidence="4">The sequence shown here is derived from an EMBL/GenBank/DDBJ whole genome shotgun (WGS) entry which is preliminary data.</text>
</comment>
<keyword evidence="2" id="KW-0067">ATP-binding</keyword>
<dbReference type="Proteomes" id="UP000718571">
    <property type="component" value="Unassembled WGS sequence"/>
</dbReference>
<dbReference type="AlphaFoldDB" id="A0A8T3UR81"/>
<gene>
    <name evidence="4" type="ORF">IHE51_01060</name>
</gene>
<evidence type="ECO:0000256" key="1">
    <source>
        <dbReference type="ARBA" id="ARBA00022741"/>
    </source>
</evidence>
<dbReference type="Pfam" id="PF13614">
    <property type="entry name" value="AAA_31"/>
    <property type="match status" value="1"/>
</dbReference>
<evidence type="ECO:0000259" key="3">
    <source>
        <dbReference type="Pfam" id="PF13614"/>
    </source>
</evidence>
<dbReference type="PANTHER" id="PTHR43384:SF6">
    <property type="entry name" value="SEPTUM SITE-DETERMINING PROTEIN MIND HOMOLOG, CHLOROPLASTIC"/>
    <property type="match status" value="1"/>
</dbReference>
<sequence length="239" mass="26984">MEQKVIFVTSYKGGVGKTTVSVNLALALSMLRRRVLIIDANLTTPHVAIHYGFDEFSNALQDALNNMIKIEDTIYKNEKYGLDLIPSRVFKRTGDSNAEYKILNLPYHISKLIRNYDFIVVDTRPSQDLDFTKLIPYAKVIVVTTPDIVSVIEAKKLGNDLHKLGINDTYLAVNIYDRRSKSNMSLQDIKEKSGFKRVIEIPESKKMQEALRMGIPIVAGNSRDAASSAFINFARELIK</sequence>
<dbReference type="GO" id="GO:0005829">
    <property type="term" value="C:cytosol"/>
    <property type="evidence" value="ECO:0007669"/>
    <property type="project" value="TreeGrafter"/>
</dbReference>
<dbReference type="Gene3D" id="3.40.50.300">
    <property type="entry name" value="P-loop containing nucleotide triphosphate hydrolases"/>
    <property type="match status" value="1"/>
</dbReference>
<evidence type="ECO:0000313" key="5">
    <source>
        <dbReference type="Proteomes" id="UP000718571"/>
    </source>
</evidence>
<dbReference type="GO" id="GO:0005524">
    <property type="term" value="F:ATP binding"/>
    <property type="evidence" value="ECO:0007669"/>
    <property type="project" value="UniProtKB-KW"/>
</dbReference>
<accession>A0A8T3UR81</accession>
<feature type="domain" description="AAA" evidence="3">
    <location>
        <begin position="4"/>
        <end position="150"/>
    </location>
</feature>
<evidence type="ECO:0000313" key="4">
    <source>
        <dbReference type="EMBL" id="MBE5728432.1"/>
    </source>
</evidence>
<organism evidence="4 5">
    <name type="scientific">Candidatus Acidifodinimicrobium mancum</name>
    <dbReference type="NCBI Taxonomy" id="2898728"/>
    <lineage>
        <taxon>Archaea</taxon>
        <taxon>Candidatus Parvarchaeota</taxon>
        <taxon>Candidatus Acidifodinimicrobiaceae</taxon>
        <taxon>Candidatus Acidifodinimicrobium</taxon>
    </lineage>
</organism>
<dbReference type="InterPro" id="IPR027417">
    <property type="entry name" value="P-loop_NTPase"/>
</dbReference>
<dbReference type="GO" id="GO:0051782">
    <property type="term" value="P:negative regulation of cell division"/>
    <property type="evidence" value="ECO:0007669"/>
    <property type="project" value="TreeGrafter"/>
</dbReference>
<dbReference type="SUPFAM" id="SSF52540">
    <property type="entry name" value="P-loop containing nucleoside triphosphate hydrolases"/>
    <property type="match status" value="1"/>
</dbReference>
<proteinExistence type="predicted"/>
<dbReference type="InterPro" id="IPR025669">
    <property type="entry name" value="AAA_dom"/>
</dbReference>
<keyword evidence="1" id="KW-0547">Nucleotide-binding</keyword>
<dbReference type="PANTHER" id="PTHR43384">
    <property type="entry name" value="SEPTUM SITE-DETERMINING PROTEIN MIND HOMOLOG, CHLOROPLASTIC-RELATED"/>
    <property type="match status" value="1"/>
</dbReference>
<dbReference type="InterPro" id="IPR050625">
    <property type="entry name" value="ParA/MinD_ATPase"/>
</dbReference>
<evidence type="ECO:0000256" key="2">
    <source>
        <dbReference type="ARBA" id="ARBA00022840"/>
    </source>
</evidence>